<dbReference type="GeneID" id="56030868"/>
<evidence type="ECO:0000313" key="2">
    <source>
        <dbReference type="EMBL" id="QLG29602.1"/>
    </source>
</evidence>
<keyword evidence="3" id="KW-1185">Reference proteome</keyword>
<proteinExistence type="predicted"/>
<geneLocation type="plasmid" evidence="2 3">
    <name>unnamed1</name>
</geneLocation>
<dbReference type="Pfam" id="PF00085">
    <property type="entry name" value="Thioredoxin"/>
    <property type="match status" value="1"/>
</dbReference>
<dbReference type="RefSeq" id="WP_179171176.1">
    <property type="nucleotide sequence ID" value="NZ_CP058530.1"/>
</dbReference>
<dbReference type="Proteomes" id="UP000509750">
    <property type="component" value="Plasmid unnamed1"/>
</dbReference>
<dbReference type="KEGG" id="halg:HUG10_18505"/>
<dbReference type="CDD" id="cd02947">
    <property type="entry name" value="TRX_family"/>
    <property type="match status" value="1"/>
</dbReference>
<evidence type="ECO:0000313" key="3">
    <source>
        <dbReference type="Proteomes" id="UP000509750"/>
    </source>
</evidence>
<evidence type="ECO:0000259" key="1">
    <source>
        <dbReference type="Pfam" id="PF00085"/>
    </source>
</evidence>
<accession>A0A7D5KPK1</accession>
<dbReference type="OrthoDB" id="304286at2157"/>
<name>A0A7D5KPK1_9EURY</name>
<dbReference type="AlphaFoldDB" id="A0A7D5KPK1"/>
<organism evidence="2 3">
    <name type="scientific">Halorarum halophilum</name>
    <dbReference type="NCBI Taxonomy" id="2743090"/>
    <lineage>
        <taxon>Archaea</taxon>
        <taxon>Methanobacteriati</taxon>
        <taxon>Methanobacteriota</taxon>
        <taxon>Stenosarchaea group</taxon>
        <taxon>Halobacteria</taxon>
        <taxon>Halobacteriales</taxon>
        <taxon>Haloferacaceae</taxon>
        <taxon>Halorarum</taxon>
    </lineage>
</organism>
<dbReference type="InterPro" id="IPR036249">
    <property type="entry name" value="Thioredoxin-like_sf"/>
</dbReference>
<reference evidence="2 3" key="1">
    <citation type="submission" date="2020-07" db="EMBL/GenBank/DDBJ databases">
        <title>Gai3-2, isolated from salt lake.</title>
        <authorList>
            <person name="Cui H."/>
            <person name="Shi X."/>
        </authorList>
    </citation>
    <scope>NUCLEOTIDE SEQUENCE [LARGE SCALE GENOMIC DNA]</scope>
    <source>
        <strain evidence="2 3">Gai3-2</strain>
        <plasmid evidence="2 3">unnamed1</plasmid>
    </source>
</reference>
<protein>
    <submittedName>
        <fullName evidence="2">Thioredoxin family protein</fullName>
    </submittedName>
</protein>
<feature type="domain" description="Thioredoxin" evidence="1">
    <location>
        <begin position="147"/>
        <end position="229"/>
    </location>
</feature>
<sequence length="239" mass="25988">MEDAAASESLFTTGVLTTRDGEVTTTERFESSVEDYVDEVAGRTREELAELVRERVEREAVVDPFAALGAEDSRTLAELFALHDHLTAAADGGELAAADAFLSSGDWLSLLPVLRLFRPVETPTDGVPESFVPVPATHVPHLTRIYSPAVVYVWLDDCSPCETVKDDLESIFADPQEVMPFAVYGPDHQEFLAEEYQVTAGPALLFVLDGTVDSRIYGAQGRRGIEAELATLRELAAGD</sequence>
<dbReference type="Gene3D" id="3.40.30.10">
    <property type="entry name" value="Glutaredoxin"/>
    <property type="match status" value="1"/>
</dbReference>
<dbReference type="InterPro" id="IPR013766">
    <property type="entry name" value="Thioredoxin_domain"/>
</dbReference>
<keyword evidence="2" id="KW-0614">Plasmid</keyword>
<dbReference type="SUPFAM" id="SSF52833">
    <property type="entry name" value="Thioredoxin-like"/>
    <property type="match status" value="1"/>
</dbReference>
<gene>
    <name evidence="2" type="ORF">HUG10_18505</name>
</gene>
<dbReference type="EMBL" id="CP058530">
    <property type="protein sequence ID" value="QLG29602.1"/>
    <property type="molecule type" value="Genomic_DNA"/>
</dbReference>